<dbReference type="PANTHER" id="PTHR43677:SF4">
    <property type="entry name" value="QUINONE OXIDOREDUCTASE-LIKE PROTEIN 2"/>
    <property type="match status" value="1"/>
</dbReference>
<evidence type="ECO:0000259" key="1">
    <source>
        <dbReference type="Pfam" id="PF08240"/>
    </source>
</evidence>
<feature type="non-terminal residue" evidence="2">
    <location>
        <position position="84"/>
    </location>
</feature>
<dbReference type="Proteomes" id="UP000788262">
    <property type="component" value="Unassembled WGS sequence"/>
</dbReference>
<gene>
    <name evidence="2" type="ORF">JS756_36420</name>
</gene>
<evidence type="ECO:0000313" key="3">
    <source>
        <dbReference type="Proteomes" id="UP000788262"/>
    </source>
</evidence>
<dbReference type="SUPFAM" id="SSF50129">
    <property type="entry name" value="GroES-like"/>
    <property type="match status" value="1"/>
</dbReference>
<organism evidence="2 3">
    <name type="scientific">Streptomyces actuosus</name>
    <dbReference type="NCBI Taxonomy" id="1885"/>
    <lineage>
        <taxon>Bacteria</taxon>
        <taxon>Bacillati</taxon>
        <taxon>Actinomycetota</taxon>
        <taxon>Actinomycetes</taxon>
        <taxon>Kitasatosporales</taxon>
        <taxon>Streptomycetaceae</taxon>
        <taxon>Streptomyces</taxon>
    </lineage>
</organism>
<dbReference type="EMBL" id="JAFFZS010000301">
    <property type="protein sequence ID" value="MBN0049431.1"/>
    <property type="molecule type" value="Genomic_DNA"/>
</dbReference>
<sequence>RLDIGERGTLEGLALTAFPEASAVLGEGQVRVAVRAAGVNFRDVLNVLDMYPGDARDFGLEGAGVVVEVGPGVSGLVVGDRVMG</sequence>
<name>A0ABS2W2I2_STRAS</name>
<dbReference type="PANTHER" id="PTHR43677">
    <property type="entry name" value="SHORT-CHAIN DEHYDROGENASE/REDUCTASE"/>
    <property type="match status" value="1"/>
</dbReference>
<reference evidence="2 3" key="1">
    <citation type="submission" date="2021-02" db="EMBL/GenBank/DDBJ databases">
        <title>Whole genome sequencing of Streptomyces actuosus VRA1.</title>
        <authorList>
            <person name="Sen G."/>
            <person name="Sen A."/>
        </authorList>
    </citation>
    <scope>NUCLEOTIDE SEQUENCE [LARGE SCALE GENOMIC DNA]</scope>
    <source>
        <strain evidence="2 3">VRA1</strain>
    </source>
</reference>
<evidence type="ECO:0000313" key="2">
    <source>
        <dbReference type="EMBL" id="MBN0049431.1"/>
    </source>
</evidence>
<dbReference type="Pfam" id="PF08240">
    <property type="entry name" value="ADH_N"/>
    <property type="match status" value="1"/>
</dbReference>
<comment type="caution">
    <text evidence="2">The sequence shown here is derived from an EMBL/GenBank/DDBJ whole genome shotgun (WGS) entry which is preliminary data.</text>
</comment>
<feature type="domain" description="Alcohol dehydrogenase-like N-terminal" evidence="1">
    <location>
        <begin position="26"/>
        <end position="83"/>
    </location>
</feature>
<dbReference type="Gene3D" id="3.90.180.10">
    <property type="entry name" value="Medium-chain alcohol dehydrogenases, catalytic domain"/>
    <property type="match status" value="1"/>
</dbReference>
<protein>
    <submittedName>
        <fullName evidence="2">Alcohol dehydrogenase catalytic domain-containing protein</fullName>
    </submittedName>
</protein>
<accession>A0ABS2W2I2</accession>
<proteinExistence type="predicted"/>
<dbReference type="InterPro" id="IPR011032">
    <property type="entry name" value="GroES-like_sf"/>
</dbReference>
<feature type="non-terminal residue" evidence="2">
    <location>
        <position position="1"/>
    </location>
</feature>
<dbReference type="InterPro" id="IPR013154">
    <property type="entry name" value="ADH-like_N"/>
</dbReference>
<keyword evidence="3" id="KW-1185">Reference proteome</keyword>
<dbReference type="InterPro" id="IPR051397">
    <property type="entry name" value="Zn-ADH-like_protein"/>
</dbReference>